<dbReference type="GO" id="GO:0003677">
    <property type="term" value="F:DNA binding"/>
    <property type="evidence" value="ECO:0007669"/>
    <property type="project" value="InterPro"/>
</dbReference>
<protein>
    <submittedName>
        <fullName evidence="2">Helix-turn-helix transcriptional regulator</fullName>
    </submittedName>
</protein>
<dbReference type="SUPFAM" id="SSF47413">
    <property type="entry name" value="lambda repressor-like DNA-binding domains"/>
    <property type="match status" value="1"/>
</dbReference>
<reference evidence="2" key="1">
    <citation type="submission" date="2021-04" db="EMBL/GenBank/DDBJ databases">
        <title>Sequencing of actinobacteria type strains.</title>
        <authorList>
            <person name="Nguyen G.-S."/>
            <person name="Wentzel A."/>
        </authorList>
    </citation>
    <scope>NUCLEOTIDE SEQUENCE</scope>
    <source>
        <strain evidence="2">DSM 42095</strain>
    </source>
</reference>
<dbReference type="PROSITE" id="PS50943">
    <property type="entry name" value="HTH_CROC1"/>
    <property type="match status" value="1"/>
</dbReference>
<dbReference type="Pfam" id="PF01381">
    <property type="entry name" value="HTH_3"/>
    <property type="match status" value="1"/>
</dbReference>
<evidence type="ECO:0000259" key="1">
    <source>
        <dbReference type="PROSITE" id="PS50943"/>
    </source>
</evidence>
<dbReference type="InterPro" id="IPR001387">
    <property type="entry name" value="Cro/C1-type_HTH"/>
</dbReference>
<dbReference type="AlphaFoldDB" id="A0A8T4IQI2"/>
<comment type="caution">
    <text evidence="2">The sequence shown here is derived from an EMBL/GenBank/DDBJ whole genome shotgun (WGS) entry which is preliminary data.</text>
</comment>
<feature type="domain" description="HTH cro/C1-type" evidence="1">
    <location>
        <begin position="18"/>
        <end position="78"/>
    </location>
</feature>
<keyword evidence="3" id="KW-1185">Reference proteome</keyword>
<sequence>MSQQSSDPCASSAIGRTIVELRRAVGWSQTRLADEFSKVSGQPCTRQDVSRWECGKRTPRLRTLRALAAALQVPVQILEWSAVHRRTFVTDIAATAIAPVVASDLVLNGFEAALTTSAPDIDQWRETLTAYGHDYMSMGAADIRRRLTSDLVLLQRQADRPELWGIAAKLMTLYAKTFPGSDGVKAVSWYRMAARAADRSEDTDTRVWVRGRAAIALGYEGAALRVADQLAAEALALDDRPSLGRLNAVMGRAHVAAIRGDRRTAVALADEGHRIHDRVGSHEQASDYAVPHWRRNVDLSMLLARLGEERGAVEAQEVARRELPPELPRFATHLEMHRGLMMARAGDQAGGARYARAALDKLPPEKHSLSLRMLLDEIQRGAGAT</sequence>
<gene>
    <name evidence="2" type="ORF">KDA82_13585</name>
</gene>
<name>A0A8T4IQI2_9ACTN</name>
<dbReference type="InterPro" id="IPR010982">
    <property type="entry name" value="Lambda_DNA-bd_dom_sf"/>
</dbReference>
<dbReference type="EMBL" id="JAGSMN010000291">
    <property type="protein sequence ID" value="MBR7674028.1"/>
    <property type="molecule type" value="Genomic_DNA"/>
</dbReference>
<organism evidence="2 3">
    <name type="scientific">Streptomyces daliensis</name>
    <dbReference type="NCBI Taxonomy" id="299421"/>
    <lineage>
        <taxon>Bacteria</taxon>
        <taxon>Bacillati</taxon>
        <taxon>Actinomycetota</taxon>
        <taxon>Actinomycetes</taxon>
        <taxon>Kitasatosporales</taxon>
        <taxon>Streptomycetaceae</taxon>
        <taxon>Streptomyces</taxon>
    </lineage>
</organism>
<evidence type="ECO:0000313" key="2">
    <source>
        <dbReference type="EMBL" id="MBR7674028.1"/>
    </source>
</evidence>
<accession>A0A8T4IQI2</accession>
<evidence type="ECO:0000313" key="3">
    <source>
        <dbReference type="Proteomes" id="UP000675554"/>
    </source>
</evidence>
<dbReference type="Gene3D" id="1.10.260.40">
    <property type="entry name" value="lambda repressor-like DNA-binding domains"/>
    <property type="match status" value="1"/>
</dbReference>
<proteinExistence type="predicted"/>
<dbReference type="Proteomes" id="UP000675554">
    <property type="component" value="Unassembled WGS sequence"/>
</dbReference>
<dbReference type="SMART" id="SM00530">
    <property type="entry name" value="HTH_XRE"/>
    <property type="match status" value="1"/>
</dbReference>
<dbReference type="CDD" id="cd00093">
    <property type="entry name" value="HTH_XRE"/>
    <property type="match status" value="1"/>
</dbReference>